<comment type="caution">
    <text evidence="1">The sequence shown here is derived from an EMBL/GenBank/DDBJ whole genome shotgun (WGS) entry which is preliminary data.</text>
</comment>
<gene>
    <name evidence="1" type="ORF">RRG08_060556</name>
</gene>
<dbReference type="Proteomes" id="UP001283361">
    <property type="component" value="Unassembled WGS sequence"/>
</dbReference>
<dbReference type="AlphaFoldDB" id="A0AAE1ANS9"/>
<protein>
    <submittedName>
        <fullName evidence="1">Uncharacterized protein</fullName>
    </submittedName>
</protein>
<organism evidence="1 2">
    <name type="scientific">Elysia crispata</name>
    <name type="common">lettuce slug</name>
    <dbReference type="NCBI Taxonomy" id="231223"/>
    <lineage>
        <taxon>Eukaryota</taxon>
        <taxon>Metazoa</taxon>
        <taxon>Spiralia</taxon>
        <taxon>Lophotrochozoa</taxon>
        <taxon>Mollusca</taxon>
        <taxon>Gastropoda</taxon>
        <taxon>Heterobranchia</taxon>
        <taxon>Euthyneura</taxon>
        <taxon>Panpulmonata</taxon>
        <taxon>Sacoglossa</taxon>
        <taxon>Placobranchoidea</taxon>
        <taxon>Plakobranchidae</taxon>
        <taxon>Elysia</taxon>
    </lineage>
</organism>
<accession>A0AAE1ANS9</accession>
<proteinExistence type="predicted"/>
<reference evidence="1" key="1">
    <citation type="journal article" date="2023" name="G3 (Bethesda)">
        <title>A reference genome for the long-term kleptoplast-retaining sea slug Elysia crispata morphotype clarki.</title>
        <authorList>
            <person name="Eastman K.E."/>
            <person name="Pendleton A.L."/>
            <person name="Shaikh M.A."/>
            <person name="Suttiyut T."/>
            <person name="Ogas R."/>
            <person name="Tomko P."/>
            <person name="Gavelis G."/>
            <person name="Widhalm J.R."/>
            <person name="Wisecaver J.H."/>
        </authorList>
    </citation>
    <scope>NUCLEOTIDE SEQUENCE</scope>
    <source>
        <strain evidence="1">ECLA1</strain>
    </source>
</reference>
<evidence type="ECO:0000313" key="1">
    <source>
        <dbReference type="EMBL" id="KAK3790506.1"/>
    </source>
</evidence>
<evidence type="ECO:0000313" key="2">
    <source>
        <dbReference type="Proteomes" id="UP001283361"/>
    </source>
</evidence>
<keyword evidence="2" id="KW-1185">Reference proteome</keyword>
<sequence length="130" mass="14776">MRRDCFDLAAAAGRETPVHCAGQRIKKTETQPQARSPSTRYWRSSPCSFEAAALSLRELGEEGVGTPLGWRSRRAEERRQSDEVQSALKVQSRYVNLPTQGTRGVDLGRIIRKLIHLQDRFRPNCKLPRT</sequence>
<name>A0AAE1ANS9_9GAST</name>
<dbReference type="EMBL" id="JAWDGP010001539">
    <property type="protein sequence ID" value="KAK3790506.1"/>
    <property type="molecule type" value="Genomic_DNA"/>
</dbReference>